<dbReference type="InterPro" id="IPR011009">
    <property type="entry name" value="Kinase-like_dom_sf"/>
</dbReference>
<dbReference type="Gene3D" id="3.30.200.20">
    <property type="entry name" value="Phosphorylase Kinase, domain 1"/>
    <property type="match status" value="1"/>
</dbReference>
<dbReference type="HOGENOM" id="CLU_021467_1_0_4"/>
<keyword evidence="5" id="KW-1185">Reference proteome</keyword>
<feature type="domain" description="Aminoglycoside phosphotransferase" evidence="3">
    <location>
        <begin position="32"/>
        <end position="262"/>
    </location>
</feature>
<dbReference type="EMBL" id="ADCY02000044">
    <property type="protein sequence ID" value="EFG30519.2"/>
    <property type="molecule type" value="Genomic_DNA"/>
</dbReference>
<dbReference type="NCBIfam" id="NF045759">
    <property type="entry name" value="NamurgluKinAmgK"/>
    <property type="match status" value="1"/>
</dbReference>
<dbReference type="InterPro" id="IPR054791">
    <property type="entry name" value="AmgK"/>
</dbReference>
<dbReference type="PANTHER" id="PTHR33540">
    <property type="entry name" value="TRNA THREONYLCARBAMOYLADENOSINE BIOSYNTHESIS PROTEIN TSAE"/>
    <property type="match status" value="1"/>
</dbReference>
<evidence type="ECO:0000256" key="2">
    <source>
        <dbReference type="ARBA" id="ARBA00022840"/>
    </source>
</evidence>
<dbReference type="STRING" id="641147.HMPREF9021_01486"/>
<proteinExistence type="predicted"/>
<dbReference type="Proteomes" id="UP000017813">
    <property type="component" value="Unassembled WGS sequence"/>
</dbReference>
<dbReference type="eggNOG" id="COG3178">
    <property type="taxonomic scope" value="Bacteria"/>
</dbReference>
<evidence type="ECO:0000256" key="1">
    <source>
        <dbReference type="ARBA" id="ARBA00022741"/>
    </source>
</evidence>
<name>V9HLP1_9NEIS</name>
<dbReference type="PANTHER" id="PTHR33540:SF1">
    <property type="entry name" value="N-ACETYLMURAMATE_N-ACETYLGLUCOSAMINE KINASE"/>
    <property type="match status" value="1"/>
</dbReference>
<gene>
    <name evidence="4" type="ORF">HMPREF9021_01486</name>
</gene>
<keyword evidence="1" id="KW-0547">Nucleotide-binding</keyword>
<dbReference type="InterPro" id="IPR002575">
    <property type="entry name" value="Aminoglycoside_PTrfase"/>
</dbReference>
<dbReference type="GO" id="GO:0005524">
    <property type="term" value="F:ATP binding"/>
    <property type="evidence" value="ECO:0007669"/>
    <property type="project" value="UniProtKB-KW"/>
</dbReference>
<accession>V9HLP1</accession>
<dbReference type="Pfam" id="PF01636">
    <property type="entry name" value="APH"/>
    <property type="match status" value="1"/>
</dbReference>
<dbReference type="AlphaFoldDB" id="V9HLP1"/>
<evidence type="ECO:0000313" key="4">
    <source>
        <dbReference type="EMBL" id="EFG30519.2"/>
    </source>
</evidence>
<protein>
    <recommendedName>
        <fullName evidence="3">Aminoglycoside phosphotransferase domain-containing protein</fullName>
    </recommendedName>
</protein>
<reference evidence="4 5" key="1">
    <citation type="submission" date="2010-03" db="EMBL/GenBank/DDBJ databases">
        <authorList>
            <consortium name="The Broad Institute Genome Sequencing Platform"/>
            <person name="Ward D."/>
            <person name="Earl A."/>
            <person name="Feldgarden M."/>
            <person name="Gevers D."/>
            <person name="Young S."/>
            <person name="Zeng Q."/>
            <person name="Koehrsen M."/>
            <person name="Alvarado L."/>
            <person name="Berlin A.M."/>
            <person name="Borenstein D."/>
            <person name="Chapman S.B."/>
            <person name="Chen Z."/>
            <person name="Engels R."/>
            <person name="Freedman E."/>
            <person name="Gellesch M."/>
            <person name="Goldberg J."/>
            <person name="Griggs A."/>
            <person name="Gujja S."/>
            <person name="Heilman E.R."/>
            <person name="Heiman D.I."/>
            <person name="Hepburn T.A."/>
            <person name="Howarth C."/>
            <person name="Jen D."/>
            <person name="Larson L."/>
            <person name="Mehta T."/>
            <person name="Park D."/>
            <person name="Pearson M."/>
            <person name="Richards J."/>
            <person name="Roberts A."/>
            <person name="Saif S."/>
            <person name="Shea T.D."/>
            <person name="Shenoy N."/>
            <person name="Sisk P."/>
            <person name="Stolte C."/>
            <person name="Sykes S.N."/>
            <person name="Walk T."/>
            <person name="White J."/>
            <person name="Yandava C."/>
            <person name="Izard J."/>
            <person name="Baranova O.V."/>
            <person name="Blanton J.M."/>
            <person name="Tanner A.C."/>
            <person name="Dewhirst F."/>
            <person name="Haas B."/>
            <person name="Nusbaum C."/>
            <person name="Birren B."/>
        </authorList>
    </citation>
    <scope>NUCLEOTIDE SEQUENCE [LARGE SCALE GENOMIC DNA]</scope>
    <source>
        <strain evidence="4 5">ATCC 29453</strain>
    </source>
</reference>
<organism evidence="4 5">
    <name type="scientific">Simonsiella muelleri ATCC 29453</name>
    <dbReference type="NCBI Taxonomy" id="641147"/>
    <lineage>
        <taxon>Bacteria</taxon>
        <taxon>Pseudomonadati</taxon>
        <taxon>Pseudomonadota</taxon>
        <taxon>Betaproteobacteria</taxon>
        <taxon>Neisseriales</taxon>
        <taxon>Neisseriaceae</taxon>
        <taxon>Simonsiella</taxon>
    </lineage>
</organism>
<evidence type="ECO:0000313" key="5">
    <source>
        <dbReference type="Proteomes" id="UP000017813"/>
    </source>
</evidence>
<comment type="caution">
    <text evidence="4">The sequence shown here is derived from an EMBL/GenBank/DDBJ whole genome shotgun (WGS) entry which is preliminary data.</text>
</comment>
<keyword evidence="2" id="KW-0067">ATP-binding</keyword>
<dbReference type="Gene3D" id="3.90.1200.10">
    <property type="match status" value="1"/>
</dbReference>
<sequence length="347" mass="40975">MKNPLVERTTMQRQTQLQRWLCEQYPNRPFELTFAAADADYRRYFRATFADGRTVICMDAPPEKMRESVLNYLKIRDLFSHLNVPTVLAKNLDDGFIVLNDLGDTQYLKAMQMHPNDLAAHKALLLEAIDALIELQKSSQPNTLPEYDHEKLLAEVNLFPDWFVAKELNKEFNFKQRQLWQEGIAALLPVIEAQPKVYVHRDFIVRNLMLTRDRVGVLDFQDALYGAITYDLVSLLRDAFIEWDEEFVLDLVVRYWEKARAADLPVPVEFDVFYRWFEFTGVQRHLKVAGIFARLWHRDGKDKYRPEIPRFLNYLRRTTRRYQELAPIYALLLELVGDEELQTGYTF</sequence>
<reference evidence="4 5" key="2">
    <citation type="submission" date="2011-10" db="EMBL/GenBank/DDBJ databases">
        <title>The Genome Sequence of Simonsiella muelleri ATCC 29453.</title>
        <authorList>
            <consortium name="The Broad Institute Genome Sequencing Platform"/>
            <consortium name="The Broad Institute Genome Sequencing Center for Infectious Disease"/>
            <person name="Earl A."/>
            <person name="Ward D."/>
            <person name="Feldgarden M."/>
            <person name="Gevers D."/>
            <person name="Izard J."/>
            <person name="Baranova O.V."/>
            <person name="Blanton J.M."/>
            <person name="Tanner A.C."/>
            <person name="Dewhirst F."/>
            <person name="Young S.K."/>
            <person name="Zeng Q."/>
            <person name="Gargeya S."/>
            <person name="Fitzgerald M."/>
            <person name="Haas B."/>
            <person name="Abouelleil A."/>
            <person name="Alvarado L."/>
            <person name="Arachchi H.M."/>
            <person name="Berlin A."/>
            <person name="Brown A."/>
            <person name="Chapman S.B."/>
            <person name="Chen Z."/>
            <person name="Dunbar C."/>
            <person name="Freedman E."/>
            <person name="Gearin G."/>
            <person name="Goldberg J."/>
            <person name="Griggs A."/>
            <person name="Gujja S."/>
            <person name="Heiman D."/>
            <person name="Howarth C."/>
            <person name="Larson L."/>
            <person name="Lui A."/>
            <person name="MacDonald P.J.P."/>
            <person name="Montmayeur A."/>
            <person name="Murphy C."/>
            <person name="Neiman D."/>
            <person name="Pearson M."/>
            <person name="Priest M."/>
            <person name="Roberts A."/>
            <person name="Saif S."/>
            <person name="Shea T."/>
            <person name="Shenoy N."/>
            <person name="Sisk P."/>
            <person name="Stolte C."/>
            <person name="Sykes S."/>
            <person name="Wortman J."/>
            <person name="Nusbaum C."/>
            <person name="Birren B."/>
        </authorList>
    </citation>
    <scope>NUCLEOTIDE SEQUENCE [LARGE SCALE GENOMIC DNA]</scope>
    <source>
        <strain evidence="4 5">ATCC 29453</strain>
    </source>
</reference>
<dbReference type="SUPFAM" id="SSF56112">
    <property type="entry name" value="Protein kinase-like (PK-like)"/>
    <property type="match status" value="1"/>
</dbReference>
<evidence type="ECO:0000259" key="3">
    <source>
        <dbReference type="Pfam" id="PF01636"/>
    </source>
</evidence>